<reference evidence="1 2" key="1">
    <citation type="journal article" date="2019" name="Int. J. Syst. Evol. Microbiol.">
        <title>The Global Catalogue of Microorganisms (GCM) 10K type strain sequencing project: providing services to taxonomists for standard genome sequencing and annotation.</title>
        <authorList>
            <consortium name="The Broad Institute Genomics Platform"/>
            <consortium name="The Broad Institute Genome Sequencing Center for Infectious Disease"/>
            <person name="Wu L."/>
            <person name="Ma J."/>
        </authorList>
    </citation>
    <scope>NUCLEOTIDE SEQUENCE [LARGE SCALE GENOMIC DNA]</scope>
    <source>
        <strain evidence="1 2">JCM 7356</strain>
    </source>
</reference>
<name>A0ABN3DBF8_9ACTN</name>
<dbReference type="NCBIfam" id="NF033179">
    <property type="entry name" value="TnsA_like_Actin"/>
    <property type="match status" value="1"/>
</dbReference>
<evidence type="ECO:0008006" key="3">
    <source>
        <dbReference type="Google" id="ProtNLM"/>
    </source>
</evidence>
<dbReference type="Proteomes" id="UP001500305">
    <property type="component" value="Unassembled WGS sequence"/>
</dbReference>
<evidence type="ECO:0000313" key="1">
    <source>
        <dbReference type="EMBL" id="GAA2226590.1"/>
    </source>
</evidence>
<keyword evidence="2" id="KW-1185">Reference proteome</keyword>
<evidence type="ECO:0000313" key="2">
    <source>
        <dbReference type="Proteomes" id="UP001500305"/>
    </source>
</evidence>
<proteinExistence type="predicted"/>
<accession>A0ABN3DBF8</accession>
<comment type="caution">
    <text evidence="1">The sequence shown here is derived from an EMBL/GenBank/DDBJ whole genome shotgun (WGS) entry which is preliminary data.</text>
</comment>
<dbReference type="RefSeq" id="WP_344634216.1">
    <property type="nucleotide sequence ID" value="NZ_BAAATR010000001.1"/>
</dbReference>
<sequence>MPGSAVAAARGADELFEVEYVDRHGRLVRADLLDCWRYPFEDSRPSRSFPVYRGQKNFSGWWWTATTGGHVGYESWLERSSLIELDFDPAVVGIASQPMWLHWPQGGKRRRHAPDYFVRKADGTGVLVDVRAHDRVKPEDADTFAAAGRACAQVGWHFLHLGVPAGIRAANLRWLAGYRHPRNWRPETSGLLWEAFAEPRPLFQGADVVGSRIAVLPVLFHLMWRRMLVADLDCSLLGPETVVHAGEAIADE</sequence>
<dbReference type="InterPro" id="IPR048000">
    <property type="entry name" value="TnsA-like"/>
</dbReference>
<organism evidence="1 2">
    <name type="scientific">Kitasatospora cystarginea</name>
    <dbReference type="NCBI Taxonomy" id="58350"/>
    <lineage>
        <taxon>Bacteria</taxon>
        <taxon>Bacillati</taxon>
        <taxon>Actinomycetota</taxon>
        <taxon>Actinomycetes</taxon>
        <taxon>Kitasatosporales</taxon>
        <taxon>Streptomycetaceae</taxon>
        <taxon>Kitasatospora</taxon>
    </lineage>
</organism>
<protein>
    <recommendedName>
        <fullName evidence="3">TnsA-like heteromeric transposase endonuclease subunit</fullName>
    </recommendedName>
</protein>
<gene>
    <name evidence="1" type="ORF">GCM10010430_02120</name>
</gene>
<dbReference type="EMBL" id="BAAATR010000001">
    <property type="protein sequence ID" value="GAA2226590.1"/>
    <property type="molecule type" value="Genomic_DNA"/>
</dbReference>